<dbReference type="RefSeq" id="WP_132430065.1">
    <property type="nucleotide sequence ID" value="NZ_SMFZ01000002.1"/>
</dbReference>
<comment type="caution">
    <text evidence="2">The sequence shown here is derived from an EMBL/GenBank/DDBJ whole genome shotgun (WGS) entry which is preliminary data.</text>
</comment>
<sequence>MSARERFRRLLAGKPDGEMLVDIGTSTVTGVRATGAPVLAGQVGVVGHRVLQTVALAADDTRAAGSDFARVGPLFPPPTIVDEQFVDQFGVTWLWADGEPAPLHHPLETADIFGIAGHPRPEWPAEVQLATDASDQVVVADAPCSGLLETSFSLRNSWQLLTDLTENWREASALLDWAAETVAAGYEHYLAALPEQPDMIVYGDDFGYQASMFLSDEDFRTFVRPRLRTLLSRIRRATSAAVCFHSCGAIRPILPDLAELGVELLNLQYDARGMVIDEVRREIGDRVVLHGFTDLVALGRAVQDGDARSIAVLTTELAASGPVVAAPVDSMAGLDELLLASRASAFLRAIDATDWETLRAVGPVASVLRNAREHAMAAPLPELAGTRPVVTPVPAHTVRAGT</sequence>
<dbReference type="GO" id="GO:0004853">
    <property type="term" value="F:uroporphyrinogen decarboxylase activity"/>
    <property type="evidence" value="ECO:0007669"/>
    <property type="project" value="InterPro"/>
</dbReference>
<proteinExistence type="predicted"/>
<dbReference type="Proteomes" id="UP000295560">
    <property type="component" value="Unassembled WGS sequence"/>
</dbReference>
<dbReference type="Gene3D" id="3.20.20.210">
    <property type="match status" value="1"/>
</dbReference>
<evidence type="ECO:0000313" key="3">
    <source>
        <dbReference type="Proteomes" id="UP000295560"/>
    </source>
</evidence>
<dbReference type="OrthoDB" id="285364at2"/>
<keyword evidence="3" id="KW-1185">Reference proteome</keyword>
<evidence type="ECO:0000259" key="1">
    <source>
        <dbReference type="Pfam" id="PF01208"/>
    </source>
</evidence>
<gene>
    <name evidence="2" type="ORF">EV378_5283</name>
</gene>
<evidence type="ECO:0000313" key="2">
    <source>
        <dbReference type="EMBL" id="TCK21302.1"/>
    </source>
</evidence>
<dbReference type="Pfam" id="PF01208">
    <property type="entry name" value="URO-D"/>
    <property type="match status" value="1"/>
</dbReference>
<reference evidence="2 3" key="1">
    <citation type="submission" date="2019-03" db="EMBL/GenBank/DDBJ databases">
        <title>Sequencing the genomes of 1000 actinobacteria strains.</title>
        <authorList>
            <person name="Klenk H.-P."/>
        </authorList>
    </citation>
    <scope>NUCLEOTIDE SEQUENCE [LARGE SCALE GENOMIC DNA]</scope>
    <source>
        <strain evidence="2 3">DSM 44969</strain>
    </source>
</reference>
<dbReference type="SUPFAM" id="SSF51726">
    <property type="entry name" value="UROD/MetE-like"/>
    <property type="match status" value="1"/>
</dbReference>
<dbReference type="AlphaFoldDB" id="A0A4R1HV17"/>
<accession>A0A4R1HV17</accession>
<organism evidence="2 3">
    <name type="scientific">Pseudonocardia endophytica</name>
    <dbReference type="NCBI Taxonomy" id="401976"/>
    <lineage>
        <taxon>Bacteria</taxon>
        <taxon>Bacillati</taxon>
        <taxon>Actinomycetota</taxon>
        <taxon>Actinomycetes</taxon>
        <taxon>Pseudonocardiales</taxon>
        <taxon>Pseudonocardiaceae</taxon>
        <taxon>Pseudonocardia</taxon>
    </lineage>
</organism>
<dbReference type="InterPro" id="IPR000257">
    <property type="entry name" value="Uroporphyrinogen_deCOase"/>
</dbReference>
<name>A0A4R1HV17_PSEEN</name>
<dbReference type="EMBL" id="SMFZ01000002">
    <property type="protein sequence ID" value="TCK21302.1"/>
    <property type="molecule type" value="Genomic_DNA"/>
</dbReference>
<dbReference type="InterPro" id="IPR038071">
    <property type="entry name" value="UROD/MetE-like_sf"/>
</dbReference>
<feature type="domain" description="Uroporphyrinogen decarboxylase (URO-D)" evidence="1">
    <location>
        <begin position="159"/>
        <end position="294"/>
    </location>
</feature>
<protein>
    <submittedName>
        <fullName evidence="2">Uroporphyrinogen decarboxylase</fullName>
    </submittedName>
</protein>
<dbReference type="GO" id="GO:0006779">
    <property type="term" value="P:porphyrin-containing compound biosynthetic process"/>
    <property type="evidence" value="ECO:0007669"/>
    <property type="project" value="InterPro"/>
</dbReference>